<reference evidence="12 13" key="1">
    <citation type="submission" date="2017-03" db="EMBL/GenBank/DDBJ databases">
        <title>Genomes of endolithic fungi from Antarctica.</title>
        <authorList>
            <person name="Coleine C."/>
            <person name="Masonjones S."/>
            <person name="Stajich J.E."/>
        </authorList>
    </citation>
    <scope>NUCLEOTIDE SEQUENCE [LARGE SCALE GENOMIC DNA]</scope>
    <source>
        <strain evidence="12 13">CCFEE 6315</strain>
    </source>
</reference>
<feature type="chain" id="PRO_5027158628" description="Alpha-L-arabinofuranosidase" evidence="9">
    <location>
        <begin position="23"/>
        <end position="503"/>
    </location>
</feature>
<dbReference type="Gene3D" id="2.80.10.50">
    <property type="match status" value="1"/>
</dbReference>
<dbReference type="GO" id="GO:0031222">
    <property type="term" value="P:arabinan catabolic process"/>
    <property type="evidence" value="ECO:0007669"/>
    <property type="project" value="UniProtKB-UniRule"/>
</dbReference>
<dbReference type="SUPFAM" id="SSF110221">
    <property type="entry name" value="AbfB domain"/>
    <property type="match status" value="1"/>
</dbReference>
<dbReference type="PANTHER" id="PTHR39447">
    <property type="entry name" value="ALPHA-L-ARABINOFURANOSIDASE B"/>
    <property type="match status" value="1"/>
</dbReference>
<dbReference type="FunFam" id="2.60.120.200:FF:000131">
    <property type="entry name" value="Probable alpha-L-arabinofuranosidase B"/>
    <property type="match status" value="1"/>
</dbReference>
<feature type="signal peptide" evidence="9">
    <location>
        <begin position="1"/>
        <end position="22"/>
    </location>
</feature>
<dbReference type="CDD" id="cd23399">
    <property type="entry name" value="beta-trefoil_ABD_ABFB"/>
    <property type="match status" value="1"/>
</dbReference>
<keyword evidence="9" id="KW-0858">Xylan degradation</keyword>
<dbReference type="GO" id="GO:0005576">
    <property type="term" value="C:extracellular region"/>
    <property type="evidence" value="ECO:0007669"/>
    <property type="project" value="UniProtKB-SubCell"/>
</dbReference>
<feature type="domain" description="Alpha-L-arabinofuranosidase B catalytic" evidence="11">
    <location>
        <begin position="24"/>
        <end position="339"/>
    </location>
</feature>
<evidence type="ECO:0000256" key="9">
    <source>
        <dbReference type="RuleBase" id="RU367111"/>
    </source>
</evidence>
<dbReference type="InterPro" id="IPR015289">
    <property type="entry name" value="A-L-arabinofuranosidase_B_cat"/>
</dbReference>
<keyword evidence="13" id="KW-1185">Reference proteome</keyword>
<organism evidence="12 13">
    <name type="scientific">Salinomyces thailandicus</name>
    <dbReference type="NCBI Taxonomy" id="706561"/>
    <lineage>
        <taxon>Eukaryota</taxon>
        <taxon>Fungi</taxon>
        <taxon>Dikarya</taxon>
        <taxon>Ascomycota</taxon>
        <taxon>Pezizomycotina</taxon>
        <taxon>Dothideomycetes</taxon>
        <taxon>Dothideomycetidae</taxon>
        <taxon>Mycosphaerellales</taxon>
        <taxon>Teratosphaeriaceae</taxon>
        <taxon>Salinomyces</taxon>
    </lineage>
</organism>
<evidence type="ECO:0000313" key="12">
    <source>
        <dbReference type="EMBL" id="TKA27715.1"/>
    </source>
</evidence>
<proteinExistence type="inferred from homology"/>
<dbReference type="InterPro" id="IPR013320">
    <property type="entry name" value="ConA-like_dom_sf"/>
</dbReference>
<evidence type="ECO:0000256" key="1">
    <source>
        <dbReference type="ARBA" id="ARBA00001462"/>
    </source>
</evidence>
<comment type="caution">
    <text evidence="12">The sequence shown here is derived from an EMBL/GenBank/DDBJ whole genome shotgun (WGS) entry which is preliminary data.</text>
</comment>
<dbReference type="GO" id="GO:0046373">
    <property type="term" value="P:L-arabinose metabolic process"/>
    <property type="evidence" value="ECO:0007669"/>
    <property type="project" value="UniProtKB-UniRule"/>
</dbReference>
<feature type="disulfide bond" evidence="8">
    <location>
        <begin position="85"/>
        <end position="90"/>
    </location>
</feature>
<evidence type="ECO:0000256" key="5">
    <source>
        <dbReference type="ARBA" id="ARBA00023180"/>
    </source>
</evidence>
<dbReference type="GO" id="GO:0046556">
    <property type="term" value="F:alpha-L-arabinofuranosidase activity"/>
    <property type="evidence" value="ECO:0007669"/>
    <property type="project" value="UniProtKB-UniRule"/>
</dbReference>
<sequence>MAARPSLRLALAFIAISSFVAAGPCDIYADGNTPCVAAHGTTRALYSAYSGPLYQVQRGSDNTTTEISPLSAGGVADADAQDTFCDGTTCLISVIYDQSGNGNDLTRAPPGGAATGPESDGYDNLASATGAPVTLDGSKAYGVFISPGTGYRNDETTGVATGDEPEGMYAVFDGTHYNDGCCFDYGNAETSDTDTGNGHMEAIYFGDNTFWGSGAGDGPWIMADLENGLFSGEDLDVNTGDPSISYRFLTAIIKGEADHWAIRGANAASGSLSTYYDGVRPDATGYDPMSKEGSILLGIGGDNSISGQGTLYEGVVTSGYPSDDTEASVQANIVAAKYATTSLTSGPSVDVGSSVSFQATTSGYTDYYLAHDGDTVNIQVVDSSSSTTLQEQASWNVVTGLGNSACVSFESVDTPGSYIVHIDFVLQVAAGDGTKQFNEDATFCPQDGLSGEGNSIRAWGYPTRYFRHYAELAYIASNSGPHAFDAPTSFNDDATWIIGDSFA</sequence>
<accession>A0A4U0U0V2</accession>
<gene>
    <name evidence="12" type="ORF">B0A50_04816</name>
</gene>
<dbReference type="EC" id="3.2.1.55" evidence="9"/>
<feature type="disulfide bond" evidence="8">
    <location>
        <begin position="25"/>
        <end position="35"/>
    </location>
</feature>
<evidence type="ECO:0000256" key="8">
    <source>
        <dbReference type="PIRSR" id="PIRSR638964-3"/>
    </source>
</evidence>
<dbReference type="FunFam" id="2.80.10.50:FF:000059">
    <property type="entry name" value="Probable alpha-L-arabinofuranosidase B"/>
    <property type="match status" value="1"/>
</dbReference>
<dbReference type="Proteomes" id="UP000308549">
    <property type="component" value="Unassembled WGS sequence"/>
</dbReference>
<comment type="subcellular location">
    <subcellularLocation>
        <location evidence="9">Secreted</location>
    </subcellularLocation>
</comment>
<keyword evidence="5" id="KW-0325">Glycoprotein</keyword>
<dbReference type="EMBL" id="NAJL01000021">
    <property type="protein sequence ID" value="TKA27715.1"/>
    <property type="molecule type" value="Genomic_DNA"/>
</dbReference>
<protein>
    <recommendedName>
        <fullName evidence="9">Alpha-L-arabinofuranosidase</fullName>
        <ecNumber evidence="9">3.2.1.55</ecNumber>
    </recommendedName>
</protein>
<dbReference type="Pfam" id="PF09206">
    <property type="entry name" value="ArabFuran-catal"/>
    <property type="match status" value="1"/>
</dbReference>
<evidence type="ECO:0000256" key="4">
    <source>
        <dbReference type="ARBA" id="ARBA00022801"/>
    </source>
</evidence>
<evidence type="ECO:0000256" key="7">
    <source>
        <dbReference type="PIRSR" id="PIRSR638964-1"/>
    </source>
</evidence>
<name>A0A4U0U0V2_9PEZI</name>
<evidence type="ECO:0000256" key="3">
    <source>
        <dbReference type="ARBA" id="ARBA00022729"/>
    </source>
</evidence>
<keyword evidence="6 9" id="KW-0326">Glycosidase</keyword>
<evidence type="ECO:0000256" key="2">
    <source>
        <dbReference type="ARBA" id="ARBA00006963"/>
    </source>
</evidence>
<dbReference type="SUPFAM" id="SSF49899">
    <property type="entry name" value="Concanavalin A-like lectins/glucanases"/>
    <property type="match status" value="1"/>
</dbReference>
<feature type="domain" description="Alpha-L-arabinofuranosidase B arabinose-binding" evidence="10">
    <location>
        <begin position="358"/>
        <end position="498"/>
    </location>
</feature>
<keyword evidence="9" id="KW-0624">Polysaccharide degradation</keyword>
<evidence type="ECO:0000256" key="6">
    <source>
        <dbReference type="ARBA" id="ARBA00023295"/>
    </source>
</evidence>
<feature type="active site" description="Proton donor" evidence="7">
    <location>
        <position position="302"/>
    </location>
</feature>
<keyword evidence="3 9" id="KW-0732">Signal</keyword>
<dbReference type="PANTHER" id="PTHR39447:SF2">
    <property type="entry name" value="ALPHA-L-ARABINOFURANOSIDASE B"/>
    <property type="match status" value="1"/>
</dbReference>
<comment type="similarity">
    <text evidence="2 9">Belongs to the glycosyl hydrolase 54 family.</text>
</comment>
<feature type="active site" description="Nucleophile" evidence="7">
    <location>
        <position position="226"/>
    </location>
</feature>
<dbReference type="InterPro" id="IPR036195">
    <property type="entry name" value="AbfB_ABD_sf"/>
</dbReference>
<keyword evidence="8" id="KW-1015">Disulfide bond</keyword>
<comment type="catalytic activity">
    <reaction evidence="1 9">
        <text>Hydrolysis of terminal non-reducing alpha-L-arabinofuranoside residues in alpha-L-arabinosides.</text>
        <dbReference type="EC" id="3.2.1.55"/>
    </reaction>
</comment>
<dbReference type="GO" id="GO:0045490">
    <property type="term" value="P:pectin catabolic process"/>
    <property type="evidence" value="ECO:0007669"/>
    <property type="project" value="TreeGrafter"/>
</dbReference>
<evidence type="ECO:0000259" key="11">
    <source>
        <dbReference type="Pfam" id="PF09206"/>
    </source>
</evidence>
<feature type="disulfide bond" evidence="8">
    <location>
        <begin position="181"/>
        <end position="182"/>
    </location>
</feature>
<dbReference type="AlphaFoldDB" id="A0A4U0U0V2"/>
<keyword evidence="9" id="KW-0119">Carbohydrate metabolism</keyword>
<comment type="pathway">
    <text evidence="9">Glycan metabolism; L-arabinan degradation.</text>
</comment>
<feature type="disulfide bond" evidence="8">
    <location>
        <begin position="406"/>
        <end position="444"/>
    </location>
</feature>
<keyword evidence="9" id="KW-0964">Secreted</keyword>
<dbReference type="InterPro" id="IPR038964">
    <property type="entry name" value="ABFB"/>
</dbReference>
<dbReference type="Gene3D" id="2.60.120.200">
    <property type="match status" value="1"/>
</dbReference>
<evidence type="ECO:0000313" key="13">
    <source>
        <dbReference type="Proteomes" id="UP000308549"/>
    </source>
</evidence>
<evidence type="ECO:0000259" key="10">
    <source>
        <dbReference type="Pfam" id="PF05270"/>
    </source>
</evidence>
<dbReference type="GO" id="GO:0045493">
    <property type="term" value="P:xylan catabolic process"/>
    <property type="evidence" value="ECO:0007669"/>
    <property type="project" value="UniProtKB-KW"/>
</dbReference>
<dbReference type="UniPathway" id="UPA00667"/>
<dbReference type="OrthoDB" id="157622at2759"/>
<dbReference type="Pfam" id="PF05270">
    <property type="entry name" value="AbfB"/>
    <property type="match status" value="1"/>
</dbReference>
<keyword evidence="4 9" id="KW-0378">Hydrolase</keyword>
<dbReference type="InterPro" id="IPR007934">
    <property type="entry name" value="AbfB_ABD"/>
</dbReference>